<sequence length="561" mass="62371">MTLPKYDEIVQGHNGDCFLVASIAALLAVNFDFTQIVSSKEKGKYEVKIFSEGGERGEVVIIDGLIPCGVGVGAIFAHSRNGDMSCFGVIEKAFAKFEGLCEFWRLKGGNVSECLYSLTGLGCEDLHDVKNWKPIILTNWNSKNPMGTGHIDTHEKGDNLRTNYNIRKNHAYAIVDADNNIVKIYNPHGNDDGFKGKKGGDGAGTLSFSWEEFNKVMNRLQVCPFNNISEGVMNYKNWTKEFTHDTAGGCSNFSSFRFNDVLIMKSEEITSYVTFMMGTNDVRKIIEHGDSIKYPEIGITIIKLNDKKGVKEDFYGLTPEKYTVIKKTRCFANKRETVLTLESKEVEKNGGYLGIIFSTYEPINNLPYWTAIRSKNEIECMWRSTLVPKITTLYYKGKLGTTEKSTTYLEVKGVGRSVKFFVFLKGVGVVKPLGVWLLKMEEGGEYKVLEKPEFIKATEITWKGVIEGGGEGVVICPALHGSVKGDVETEIEVKVLGEGFEMRRLNDEKCKIYPGKFGEKKVLVKGGKGGNKIVKKKTVKPVGFAGAKKGLDNISDLYGSL</sequence>
<evidence type="ECO:0000256" key="4">
    <source>
        <dbReference type="ARBA" id="ARBA00022807"/>
    </source>
</evidence>
<dbReference type="InterPro" id="IPR038765">
    <property type="entry name" value="Papain-like_cys_pep_sf"/>
</dbReference>
<dbReference type="InterPro" id="IPR022684">
    <property type="entry name" value="Calpain_cysteine_protease"/>
</dbReference>
<keyword evidence="2 6" id="KW-0645">Protease</keyword>
<feature type="active site" evidence="5 6">
    <location>
        <position position="17"/>
    </location>
</feature>
<dbReference type="SUPFAM" id="SSF54001">
    <property type="entry name" value="Cysteine proteinases"/>
    <property type="match status" value="1"/>
</dbReference>
<gene>
    <name evidence="8" type="ORF">TrLO_g926</name>
</gene>
<evidence type="ECO:0000313" key="8">
    <source>
        <dbReference type="EMBL" id="GMI13804.1"/>
    </source>
</evidence>
<dbReference type="Gene3D" id="2.60.120.380">
    <property type="match status" value="1"/>
</dbReference>
<evidence type="ECO:0000256" key="5">
    <source>
        <dbReference type="PIRSR" id="PIRSR622684-1"/>
    </source>
</evidence>
<evidence type="ECO:0000256" key="6">
    <source>
        <dbReference type="PROSITE-ProRule" id="PRU00239"/>
    </source>
</evidence>
<keyword evidence="3 6" id="KW-0378">Hydrolase</keyword>
<feature type="active site" evidence="5 6">
    <location>
        <position position="170"/>
    </location>
</feature>
<comment type="similarity">
    <text evidence="1">Belongs to the peptidase C2 family.</text>
</comment>
<organism evidence="8 9">
    <name type="scientific">Triparma laevis f. longispina</name>
    <dbReference type="NCBI Taxonomy" id="1714387"/>
    <lineage>
        <taxon>Eukaryota</taxon>
        <taxon>Sar</taxon>
        <taxon>Stramenopiles</taxon>
        <taxon>Ochrophyta</taxon>
        <taxon>Bolidophyceae</taxon>
        <taxon>Parmales</taxon>
        <taxon>Triparmaceae</taxon>
        <taxon>Triparma</taxon>
    </lineage>
</organism>
<dbReference type="AlphaFoldDB" id="A0A9W7KW86"/>
<dbReference type="PANTHER" id="PTHR10183">
    <property type="entry name" value="CALPAIN"/>
    <property type="match status" value="1"/>
</dbReference>
<reference evidence="9" key="1">
    <citation type="journal article" date="2023" name="Commun. Biol.">
        <title>Genome analysis of Parmales, the sister group of diatoms, reveals the evolutionary specialization of diatoms from phago-mixotrophs to photoautotrophs.</title>
        <authorList>
            <person name="Ban H."/>
            <person name="Sato S."/>
            <person name="Yoshikawa S."/>
            <person name="Yamada K."/>
            <person name="Nakamura Y."/>
            <person name="Ichinomiya M."/>
            <person name="Sato N."/>
            <person name="Blanc-Mathieu R."/>
            <person name="Endo H."/>
            <person name="Kuwata A."/>
            <person name="Ogata H."/>
        </authorList>
    </citation>
    <scope>NUCLEOTIDE SEQUENCE [LARGE SCALE GENOMIC DNA]</scope>
    <source>
        <strain evidence="9">NIES 3700</strain>
    </source>
</reference>
<dbReference type="GO" id="GO:0004198">
    <property type="term" value="F:calcium-dependent cysteine-type endopeptidase activity"/>
    <property type="evidence" value="ECO:0007669"/>
    <property type="project" value="InterPro"/>
</dbReference>
<dbReference type="OrthoDB" id="424753at2759"/>
<keyword evidence="4 6" id="KW-0788">Thiol protease</keyword>
<dbReference type="SUPFAM" id="SSF49758">
    <property type="entry name" value="Calpain large subunit, middle domain (domain III)"/>
    <property type="match status" value="1"/>
</dbReference>
<name>A0A9W7KW86_9STRA</name>
<keyword evidence="9" id="KW-1185">Reference proteome</keyword>
<evidence type="ECO:0000313" key="9">
    <source>
        <dbReference type="Proteomes" id="UP001165122"/>
    </source>
</evidence>
<dbReference type="Proteomes" id="UP001165122">
    <property type="component" value="Unassembled WGS sequence"/>
</dbReference>
<proteinExistence type="inferred from homology"/>
<dbReference type="Pfam" id="PF00648">
    <property type="entry name" value="Peptidase_C2"/>
    <property type="match status" value="1"/>
</dbReference>
<feature type="domain" description="Calpain catalytic" evidence="7">
    <location>
        <begin position="1"/>
        <end position="226"/>
    </location>
</feature>
<dbReference type="InterPro" id="IPR036213">
    <property type="entry name" value="Calpain_III_sf"/>
</dbReference>
<dbReference type="PANTHER" id="PTHR10183:SF379">
    <property type="entry name" value="CALPAIN-5"/>
    <property type="match status" value="1"/>
</dbReference>
<evidence type="ECO:0000259" key="7">
    <source>
        <dbReference type="PROSITE" id="PS50203"/>
    </source>
</evidence>
<comment type="caution">
    <text evidence="8">The sequence shown here is derived from an EMBL/GenBank/DDBJ whole genome shotgun (WGS) entry which is preliminary data.</text>
</comment>
<accession>A0A9W7KW86</accession>
<evidence type="ECO:0000256" key="3">
    <source>
        <dbReference type="ARBA" id="ARBA00022801"/>
    </source>
</evidence>
<dbReference type="GO" id="GO:0006508">
    <property type="term" value="P:proteolysis"/>
    <property type="evidence" value="ECO:0007669"/>
    <property type="project" value="UniProtKB-KW"/>
</dbReference>
<evidence type="ECO:0000256" key="2">
    <source>
        <dbReference type="ARBA" id="ARBA00022670"/>
    </source>
</evidence>
<dbReference type="EMBL" id="BRXW01000200">
    <property type="protein sequence ID" value="GMI13804.1"/>
    <property type="molecule type" value="Genomic_DNA"/>
</dbReference>
<protein>
    <recommendedName>
        <fullName evidence="7">Calpain catalytic domain-containing protein</fullName>
    </recommendedName>
</protein>
<dbReference type="InterPro" id="IPR001300">
    <property type="entry name" value="Peptidase_C2_calpain_cat"/>
</dbReference>
<dbReference type="PROSITE" id="PS50203">
    <property type="entry name" value="CALPAIN_CAT"/>
    <property type="match status" value="1"/>
</dbReference>
<evidence type="ECO:0000256" key="1">
    <source>
        <dbReference type="ARBA" id="ARBA00007623"/>
    </source>
</evidence>
<feature type="active site" evidence="5 6">
    <location>
        <position position="186"/>
    </location>
</feature>